<dbReference type="Gene3D" id="3.60.130.10">
    <property type="entry name" value="Clavaminate synthase-like"/>
    <property type="match status" value="1"/>
</dbReference>
<dbReference type="SUPFAM" id="SSF51197">
    <property type="entry name" value="Clavaminate synthase-like"/>
    <property type="match status" value="1"/>
</dbReference>
<evidence type="ECO:0000313" key="6">
    <source>
        <dbReference type="Proteomes" id="UP000242496"/>
    </source>
</evidence>
<keyword evidence="5" id="KW-0223">Dioxygenase</keyword>
<comment type="cofactor">
    <cofactor evidence="1">
        <name>Fe(2+)</name>
        <dbReference type="ChEBI" id="CHEBI:29033"/>
    </cofactor>
</comment>
<dbReference type="AlphaFoldDB" id="A0A1I7HMJ5"/>
<dbReference type="STRING" id="351659.SAMN05421784_11542"/>
<dbReference type="Proteomes" id="UP000242496">
    <property type="component" value="Unassembled WGS sequence"/>
</dbReference>
<keyword evidence="2" id="KW-0560">Oxidoreductase</keyword>
<dbReference type="PANTHER" id="PTHR10696">
    <property type="entry name" value="GAMMA-BUTYROBETAINE HYDROXYLASE-RELATED"/>
    <property type="match status" value="1"/>
</dbReference>
<keyword evidence="6" id="KW-1185">Reference proteome</keyword>
<dbReference type="GO" id="GO:0016706">
    <property type="term" value="F:2-oxoglutarate-dependent dioxygenase activity"/>
    <property type="evidence" value="ECO:0007669"/>
    <property type="project" value="UniProtKB-ARBA"/>
</dbReference>
<gene>
    <name evidence="5" type="ORF">SAMN05421784_11542</name>
</gene>
<dbReference type="GO" id="GO:0017000">
    <property type="term" value="P:antibiotic biosynthetic process"/>
    <property type="evidence" value="ECO:0007669"/>
    <property type="project" value="UniProtKB-KW"/>
</dbReference>
<name>A0A1I7HMJ5_9GAMM</name>
<dbReference type="RefSeq" id="WP_092550658.1">
    <property type="nucleotide sequence ID" value="NZ_CAWRBG010000032.1"/>
</dbReference>
<evidence type="ECO:0000259" key="4">
    <source>
        <dbReference type="Pfam" id="PF02668"/>
    </source>
</evidence>
<dbReference type="Pfam" id="PF02668">
    <property type="entry name" value="TauD"/>
    <property type="match status" value="1"/>
</dbReference>
<dbReference type="PANTHER" id="PTHR10696:SF56">
    <property type="entry name" value="TAUD_TFDA-LIKE DOMAIN-CONTAINING PROTEIN"/>
    <property type="match status" value="1"/>
</dbReference>
<dbReference type="OrthoDB" id="480112at2"/>
<evidence type="ECO:0000256" key="2">
    <source>
        <dbReference type="ARBA" id="ARBA00023002"/>
    </source>
</evidence>
<organism evidence="5 6">
    <name type="scientific">Xenorhabdus koppenhoeferi</name>
    <dbReference type="NCBI Taxonomy" id="351659"/>
    <lineage>
        <taxon>Bacteria</taxon>
        <taxon>Pseudomonadati</taxon>
        <taxon>Pseudomonadota</taxon>
        <taxon>Gammaproteobacteria</taxon>
        <taxon>Enterobacterales</taxon>
        <taxon>Morganellaceae</taxon>
        <taxon>Xenorhabdus</taxon>
    </lineage>
</organism>
<evidence type="ECO:0000256" key="3">
    <source>
        <dbReference type="ARBA" id="ARBA00023194"/>
    </source>
</evidence>
<evidence type="ECO:0000256" key="1">
    <source>
        <dbReference type="ARBA" id="ARBA00001954"/>
    </source>
</evidence>
<keyword evidence="3" id="KW-0045">Antibiotic biosynthesis</keyword>
<feature type="domain" description="TauD/TfdA-like" evidence="4">
    <location>
        <begin position="217"/>
        <end position="326"/>
    </location>
</feature>
<evidence type="ECO:0000313" key="5">
    <source>
        <dbReference type="EMBL" id="SFU61977.1"/>
    </source>
</evidence>
<dbReference type="InterPro" id="IPR003819">
    <property type="entry name" value="TauD/TfdA-like"/>
</dbReference>
<accession>A0A1I7HMJ5</accession>
<dbReference type="EMBL" id="FPBJ01000015">
    <property type="protein sequence ID" value="SFU61977.1"/>
    <property type="molecule type" value="Genomic_DNA"/>
</dbReference>
<sequence>MNLNELKVCSYVSENGHGLIVEFGDAEFLKMQNESALYCQELKPYIVTSIAEDKMKGFLSKNKELFSEISWFREKEKFNYLVFKNCFSTKNIPPTPTNDCPPDTILWRTPASSLLAAISITGHKVASYEGEMSGRLAHMVMPAKNSEASQLRSTKQLSPHTEVVNGQWAEMLPQNIGNNLISPEIFGLCCLRNPNGAGTTIWYLSDILDHLPYSIIQQLCKPEYSAKSQSSFDYNFDLENISVISEINSKLCIRYSSSKLVGLTDRASNALSELEKHLNNPKFTDKVVLEPGDIFIVNNRITLHGRESLTHEAKYDGTDRWLLRMYGFSQDAWRKLNRNPQMGHVAIV</sequence>
<protein>
    <submittedName>
        <fullName evidence="5">Taurine catabolism dioxygenase TauD, TfdA family</fullName>
    </submittedName>
</protein>
<dbReference type="InterPro" id="IPR042098">
    <property type="entry name" value="TauD-like_sf"/>
</dbReference>
<proteinExistence type="predicted"/>
<reference evidence="6" key="1">
    <citation type="submission" date="2016-10" db="EMBL/GenBank/DDBJ databases">
        <authorList>
            <person name="Varghese N."/>
            <person name="Submissions S."/>
        </authorList>
    </citation>
    <scope>NUCLEOTIDE SEQUENCE [LARGE SCALE GENOMIC DNA]</scope>
    <source>
        <strain evidence="6">DSM 18168</strain>
    </source>
</reference>
<dbReference type="InterPro" id="IPR050411">
    <property type="entry name" value="AlphaKG_dependent_hydroxylases"/>
</dbReference>